<gene>
    <name evidence="1" type="ORF">Glove_236g27</name>
</gene>
<sequence length="431" mass="49918">MDKECQEEGNDDRLSIKKKKKQNDNSCYFISTQIEIKQFNEKKIIEDCIITRFWKSVNLPENGLKHLVDGIMHCCFAKMTINHLYGVGMTGRKNEFGKIHDTLKEWVLTQVGDLYTFGFSNWIRTTLENSELRDSGKVSIFLKMIFDRLSNDLTQLLASGVNYDVSIEIASYKLELDELVEHLQIFLALPTTILHGETEEFEQKILMKVTSCKRELDELVEHLQICLALPTTILHASYKVELDELVEHLQIFLALPTTILHGETEEFEQKILMKVTSYKLELDELVERLQICLALPTTILHGETEEFEQKILMKITSYKLELDELVEHLQICLALPTTILHGETEEFEQKILMKINITIKFITPNKPISLIILPPRRISNITLPTRIFPILLPSNIITDEHALEISSWIDEKEIPSQIFHFYCLSNTLKIN</sequence>
<accession>A0A397IIN8</accession>
<comment type="caution">
    <text evidence="1">The sequence shown here is derived from an EMBL/GenBank/DDBJ whole genome shotgun (WGS) entry which is preliminary data.</text>
</comment>
<organism evidence="1 2">
    <name type="scientific">Diversispora epigaea</name>
    <dbReference type="NCBI Taxonomy" id="1348612"/>
    <lineage>
        <taxon>Eukaryota</taxon>
        <taxon>Fungi</taxon>
        <taxon>Fungi incertae sedis</taxon>
        <taxon>Mucoromycota</taxon>
        <taxon>Glomeromycotina</taxon>
        <taxon>Glomeromycetes</taxon>
        <taxon>Diversisporales</taxon>
        <taxon>Diversisporaceae</taxon>
        <taxon>Diversispora</taxon>
    </lineage>
</organism>
<keyword evidence="2" id="KW-1185">Reference proteome</keyword>
<evidence type="ECO:0000313" key="2">
    <source>
        <dbReference type="Proteomes" id="UP000266861"/>
    </source>
</evidence>
<reference evidence="1 2" key="1">
    <citation type="submission" date="2018-08" db="EMBL/GenBank/DDBJ databases">
        <title>Genome and evolution of the arbuscular mycorrhizal fungus Diversispora epigaea (formerly Glomus versiforme) and its bacterial endosymbionts.</title>
        <authorList>
            <person name="Sun X."/>
            <person name="Fei Z."/>
            <person name="Harrison M."/>
        </authorList>
    </citation>
    <scope>NUCLEOTIDE SEQUENCE [LARGE SCALE GENOMIC DNA]</scope>
    <source>
        <strain evidence="1 2">IT104</strain>
    </source>
</reference>
<proteinExistence type="predicted"/>
<dbReference type="EMBL" id="PQFF01000218">
    <property type="protein sequence ID" value="RHZ72883.1"/>
    <property type="molecule type" value="Genomic_DNA"/>
</dbReference>
<name>A0A397IIN8_9GLOM</name>
<dbReference type="Proteomes" id="UP000266861">
    <property type="component" value="Unassembled WGS sequence"/>
</dbReference>
<evidence type="ECO:0000313" key="1">
    <source>
        <dbReference type="EMBL" id="RHZ72883.1"/>
    </source>
</evidence>
<dbReference type="AlphaFoldDB" id="A0A397IIN8"/>
<protein>
    <submittedName>
        <fullName evidence="1">Uncharacterized protein</fullName>
    </submittedName>
</protein>